<dbReference type="RefSeq" id="WP_242709949.1">
    <property type="nucleotide sequence ID" value="NZ_JALDAX010000005.1"/>
</dbReference>
<proteinExistence type="predicted"/>
<protein>
    <recommendedName>
        <fullName evidence="4">SMI1/KNR4 family protein</fullName>
    </recommendedName>
</protein>
<accession>A0ABS9XGF1</accession>
<evidence type="ECO:0000313" key="3">
    <source>
        <dbReference type="Proteomes" id="UP001165270"/>
    </source>
</evidence>
<evidence type="ECO:0008006" key="4">
    <source>
        <dbReference type="Google" id="ProtNLM"/>
    </source>
</evidence>
<gene>
    <name evidence="2" type="ORF">MQN93_15770</name>
</gene>
<evidence type="ECO:0000256" key="1">
    <source>
        <dbReference type="SAM" id="MobiDB-lite"/>
    </source>
</evidence>
<dbReference type="InterPro" id="IPR037883">
    <property type="entry name" value="Knr4/Smi1-like_sf"/>
</dbReference>
<name>A0ABS9XGF1_9ACTN</name>
<evidence type="ECO:0000313" key="2">
    <source>
        <dbReference type="EMBL" id="MCI3241174.1"/>
    </source>
</evidence>
<reference evidence="2" key="1">
    <citation type="submission" date="2022-03" db="EMBL/GenBank/DDBJ databases">
        <title>Streptomyces 7R015 and 7R016 isolated from Barleria lupulina in Thailand.</title>
        <authorList>
            <person name="Kanchanasin P."/>
            <person name="Phongsopitanun W."/>
            <person name="Tanasupawat S."/>
        </authorList>
    </citation>
    <scope>NUCLEOTIDE SEQUENCE</scope>
    <source>
        <strain evidence="2">7R016</strain>
    </source>
</reference>
<keyword evidence="3" id="KW-1185">Reference proteome</keyword>
<feature type="region of interest" description="Disordered" evidence="1">
    <location>
        <begin position="1"/>
        <end position="23"/>
    </location>
</feature>
<sequence>MLFTFADPSAEQPGEYSPEDQEWGPRMISRELEELLAASRSLLSEDHELGMMHNAPVGYSGRPVGPDLPADYADFLSKSDGGIFGRVVVFEAKVVVDAQFYADPMEGAPVQLNRDDWFCFGKIDENPVFLHRPTGEVWGFPDTGMTWWQSEAFRKLADDLDSFLLDKAFSSGYPDIFGEDPDDTWLRVLRELNRIP</sequence>
<dbReference type="EMBL" id="JALDAX010000005">
    <property type="protein sequence ID" value="MCI3241174.1"/>
    <property type="molecule type" value="Genomic_DNA"/>
</dbReference>
<dbReference type="Proteomes" id="UP001165270">
    <property type="component" value="Unassembled WGS sequence"/>
</dbReference>
<dbReference type="SUPFAM" id="SSF160631">
    <property type="entry name" value="SMI1/KNR4-like"/>
    <property type="match status" value="1"/>
</dbReference>
<comment type="caution">
    <text evidence="2">The sequence shown here is derived from an EMBL/GenBank/DDBJ whole genome shotgun (WGS) entry which is preliminary data.</text>
</comment>
<organism evidence="2 3">
    <name type="scientific">Streptomyces spinosisporus</name>
    <dbReference type="NCBI Taxonomy" id="2927582"/>
    <lineage>
        <taxon>Bacteria</taxon>
        <taxon>Bacillati</taxon>
        <taxon>Actinomycetota</taxon>
        <taxon>Actinomycetes</taxon>
        <taxon>Kitasatosporales</taxon>
        <taxon>Streptomycetaceae</taxon>
        <taxon>Streptomyces</taxon>
    </lineage>
</organism>